<keyword evidence="3" id="KW-1185">Reference proteome</keyword>
<comment type="caution">
    <text evidence="2">The sequence shown here is derived from an EMBL/GenBank/DDBJ whole genome shotgun (WGS) entry which is preliminary data.</text>
</comment>
<protein>
    <submittedName>
        <fullName evidence="2">22961_t:CDS:1</fullName>
    </submittedName>
</protein>
<name>A0ABN7VXM8_GIGMA</name>
<feature type="compositionally biased region" description="Low complexity" evidence="1">
    <location>
        <begin position="82"/>
        <end position="95"/>
    </location>
</feature>
<feature type="region of interest" description="Disordered" evidence="1">
    <location>
        <begin position="81"/>
        <end position="106"/>
    </location>
</feature>
<gene>
    <name evidence="2" type="ORF">GMARGA_LOCUS23983</name>
</gene>
<evidence type="ECO:0000313" key="2">
    <source>
        <dbReference type="EMBL" id="CAG8804986.1"/>
    </source>
</evidence>
<feature type="compositionally biased region" description="Polar residues" evidence="1">
    <location>
        <begin position="96"/>
        <end position="106"/>
    </location>
</feature>
<proteinExistence type="predicted"/>
<evidence type="ECO:0000313" key="3">
    <source>
        <dbReference type="Proteomes" id="UP000789901"/>
    </source>
</evidence>
<feature type="non-terminal residue" evidence="2">
    <location>
        <position position="245"/>
    </location>
</feature>
<reference evidence="2 3" key="1">
    <citation type="submission" date="2021-06" db="EMBL/GenBank/DDBJ databases">
        <authorList>
            <person name="Kallberg Y."/>
            <person name="Tangrot J."/>
            <person name="Rosling A."/>
        </authorList>
    </citation>
    <scope>NUCLEOTIDE SEQUENCE [LARGE SCALE GENOMIC DNA]</scope>
    <source>
        <strain evidence="2 3">120-4 pot B 10/14</strain>
    </source>
</reference>
<dbReference type="EMBL" id="CAJVQB010024816">
    <property type="protein sequence ID" value="CAG8804986.1"/>
    <property type="molecule type" value="Genomic_DNA"/>
</dbReference>
<evidence type="ECO:0000256" key="1">
    <source>
        <dbReference type="SAM" id="MobiDB-lite"/>
    </source>
</evidence>
<organism evidence="2 3">
    <name type="scientific">Gigaspora margarita</name>
    <dbReference type="NCBI Taxonomy" id="4874"/>
    <lineage>
        <taxon>Eukaryota</taxon>
        <taxon>Fungi</taxon>
        <taxon>Fungi incertae sedis</taxon>
        <taxon>Mucoromycota</taxon>
        <taxon>Glomeromycotina</taxon>
        <taxon>Glomeromycetes</taxon>
        <taxon>Diversisporales</taxon>
        <taxon>Gigasporaceae</taxon>
        <taxon>Gigaspora</taxon>
    </lineage>
</organism>
<accession>A0ABN7VXM8</accession>
<sequence length="245" mass="28397">MSYKIKVRQLKDVVLSNENYEKYRNLHFTILPLSLLIEKNVSFSNQREEVHIVLRNIKNNENYSDDFFVAARRYINTEEKLSASSSMDSQTSASTPQSSLAESGNISDAEQLDNRLTIQSNCTHEGQNQTQATKAIKPNCTHEGQIRTKQIQTTNVFPRNNDQKYKKLKKILTTVISLSILALFWYHQKTNNTIISTLIETINDLIFEKYNLWKNAKFFKTENNALKVENYVLKSELSNLKTKYT</sequence>
<dbReference type="Proteomes" id="UP000789901">
    <property type="component" value="Unassembled WGS sequence"/>
</dbReference>